<gene>
    <name evidence="2" type="ORF">LY90DRAFT_175836</name>
</gene>
<protein>
    <submittedName>
        <fullName evidence="2">Uncharacterized protein</fullName>
    </submittedName>
</protein>
<keyword evidence="1" id="KW-1133">Transmembrane helix</keyword>
<feature type="transmembrane region" description="Helical" evidence="1">
    <location>
        <begin position="33"/>
        <end position="56"/>
    </location>
</feature>
<name>A0A1Y1ZZ28_9FUNG</name>
<evidence type="ECO:0000313" key="3">
    <source>
        <dbReference type="Proteomes" id="UP000193920"/>
    </source>
</evidence>
<dbReference type="Proteomes" id="UP000193920">
    <property type="component" value="Unassembled WGS sequence"/>
</dbReference>
<organism evidence="2 3">
    <name type="scientific">Neocallimastix californiae</name>
    <dbReference type="NCBI Taxonomy" id="1754190"/>
    <lineage>
        <taxon>Eukaryota</taxon>
        <taxon>Fungi</taxon>
        <taxon>Fungi incertae sedis</taxon>
        <taxon>Chytridiomycota</taxon>
        <taxon>Chytridiomycota incertae sedis</taxon>
        <taxon>Neocallimastigomycetes</taxon>
        <taxon>Neocallimastigales</taxon>
        <taxon>Neocallimastigaceae</taxon>
        <taxon>Neocallimastix</taxon>
    </lineage>
</organism>
<comment type="caution">
    <text evidence="2">The sequence shown here is derived from an EMBL/GenBank/DDBJ whole genome shotgun (WGS) entry which is preliminary data.</text>
</comment>
<dbReference type="EMBL" id="MCOG01000339">
    <property type="protein sequence ID" value="ORY15521.1"/>
    <property type="molecule type" value="Genomic_DNA"/>
</dbReference>
<keyword evidence="3" id="KW-1185">Reference proteome</keyword>
<keyword evidence="1" id="KW-0812">Transmembrane</keyword>
<accession>A0A1Y1ZZ28</accession>
<keyword evidence="1" id="KW-0472">Membrane</keyword>
<reference evidence="2 3" key="1">
    <citation type="submission" date="2016-08" db="EMBL/GenBank/DDBJ databases">
        <title>A Parts List for Fungal Cellulosomes Revealed by Comparative Genomics.</title>
        <authorList>
            <consortium name="DOE Joint Genome Institute"/>
            <person name="Haitjema C.H."/>
            <person name="Gilmore S.P."/>
            <person name="Henske J.K."/>
            <person name="Solomon K.V."/>
            <person name="De Groot R."/>
            <person name="Kuo A."/>
            <person name="Mondo S.J."/>
            <person name="Salamov A.A."/>
            <person name="Labutti K."/>
            <person name="Zhao Z."/>
            <person name="Chiniquy J."/>
            <person name="Barry K."/>
            <person name="Brewer H.M."/>
            <person name="Purvine S.O."/>
            <person name="Wright A.T."/>
            <person name="Boxma B."/>
            <person name="Van Alen T."/>
            <person name="Hackstein J.H."/>
            <person name="Baker S.E."/>
            <person name="Grigoriev I.V."/>
            <person name="O'Malley M.A."/>
        </authorList>
    </citation>
    <scope>NUCLEOTIDE SEQUENCE [LARGE SCALE GENOMIC DNA]</scope>
    <source>
        <strain evidence="2 3">G1</strain>
    </source>
</reference>
<sequence length="73" mass="8888">MIINNSYMLKSKDTYISFQFLLIKIIYKKKITLFYPLLLSLITITSLFIPYFYYYFEIRASLISFIIQNFTLF</sequence>
<evidence type="ECO:0000313" key="2">
    <source>
        <dbReference type="EMBL" id="ORY15521.1"/>
    </source>
</evidence>
<evidence type="ECO:0000256" key="1">
    <source>
        <dbReference type="SAM" id="Phobius"/>
    </source>
</evidence>
<dbReference type="AlphaFoldDB" id="A0A1Y1ZZ28"/>
<proteinExistence type="predicted"/>